<reference evidence="2" key="1">
    <citation type="submission" date="2017-09" db="EMBL/GenBank/DDBJ databases">
        <title>Depth-based differentiation of microbial function through sediment-hosted aquifers and enrichment of novel symbionts in the deep terrestrial subsurface.</title>
        <authorList>
            <person name="Probst A.J."/>
            <person name="Ladd B."/>
            <person name="Jarett J.K."/>
            <person name="Geller-Mcgrath D.E."/>
            <person name="Sieber C.M.K."/>
            <person name="Emerson J.B."/>
            <person name="Anantharaman K."/>
            <person name="Thomas B.C."/>
            <person name="Malmstrom R."/>
            <person name="Stieglmeier M."/>
            <person name="Klingl A."/>
            <person name="Woyke T."/>
            <person name="Ryan C.M."/>
            <person name="Banfield J.F."/>
        </authorList>
    </citation>
    <scope>NUCLEOTIDE SEQUENCE [LARGE SCALE GENOMIC DNA]</scope>
</reference>
<protein>
    <submittedName>
        <fullName evidence="1">Uncharacterized protein</fullName>
    </submittedName>
</protein>
<sequence length="177" mass="20391">MAKVDSCLRYYLQSGKHAGRSLAACLLEDITEWQSYYDRLPKDCYNKNQLHLALACLLPKIKALEPIKLCPVCGRRPVHLFSLKDCGGFFNPLNFKRVCCSDKNCVHTMEYWSGSKLKVLNFKSFNIRSRFGNKRPVNKTDLQELLAIVYELPDLSNDILAINYLQKRLSHARFKTA</sequence>
<dbReference type="AlphaFoldDB" id="A0A2M6WUB2"/>
<comment type="caution">
    <text evidence="1">The sequence shown here is derived from an EMBL/GenBank/DDBJ whole genome shotgun (WGS) entry which is preliminary data.</text>
</comment>
<evidence type="ECO:0000313" key="1">
    <source>
        <dbReference type="EMBL" id="PIT96392.1"/>
    </source>
</evidence>
<gene>
    <name evidence="1" type="ORF">COT94_00315</name>
</gene>
<organism evidence="1 2">
    <name type="scientific">Candidatus Falkowbacteria bacterium CG10_big_fil_rev_8_21_14_0_10_37_14</name>
    <dbReference type="NCBI Taxonomy" id="1974561"/>
    <lineage>
        <taxon>Bacteria</taxon>
        <taxon>Candidatus Falkowiibacteriota</taxon>
    </lineage>
</organism>
<name>A0A2M6WUB2_9BACT</name>
<proteinExistence type="predicted"/>
<dbReference type="Proteomes" id="UP000228533">
    <property type="component" value="Unassembled WGS sequence"/>
</dbReference>
<accession>A0A2M6WUB2</accession>
<evidence type="ECO:0000313" key="2">
    <source>
        <dbReference type="Proteomes" id="UP000228533"/>
    </source>
</evidence>
<dbReference type="EMBL" id="PFAM01000004">
    <property type="protein sequence ID" value="PIT96392.1"/>
    <property type="molecule type" value="Genomic_DNA"/>
</dbReference>